<proteinExistence type="predicted"/>
<dbReference type="Proteomes" id="UP000184444">
    <property type="component" value="Unassembled WGS sequence"/>
</dbReference>
<reference evidence="2" key="1">
    <citation type="submission" date="2016-11" db="EMBL/GenBank/DDBJ databases">
        <authorList>
            <person name="Varghese N."/>
            <person name="Submissions S."/>
        </authorList>
    </citation>
    <scope>NUCLEOTIDE SEQUENCE [LARGE SCALE GENOMIC DNA]</scope>
    <source>
        <strain evidence="2">DSM 6637</strain>
    </source>
</reference>
<protein>
    <submittedName>
        <fullName evidence="1">Alpha-methylacyl-CoA racemase</fullName>
    </submittedName>
</protein>
<name>A0A1M7ES59_9RHOB</name>
<organism evidence="1 2">
    <name type="scientific">Paracoccus solventivorans</name>
    <dbReference type="NCBI Taxonomy" id="53463"/>
    <lineage>
        <taxon>Bacteria</taxon>
        <taxon>Pseudomonadati</taxon>
        <taxon>Pseudomonadota</taxon>
        <taxon>Alphaproteobacteria</taxon>
        <taxon>Rhodobacterales</taxon>
        <taxon>Paracoccaceae</taxon>
        <taxon>Paracoccus</taxon>
    </lineage>
</organism>
<evidence type="ECO:0000313" key="1">
    <source>
        <dbReference type="EMBL" id="SHL94416.1"/>
    </source>
</evidence>
<accession>A0A1M7ES59</accession>
<dbReference type="Gene3D" id="3.30.1540.10">
    <property type="entry name" value="formyl-coa transferase, domain 3"/>
    <property type="match status" value="1"/>
</dbReference>
<dbReference type="PANTHER" id="PTHR48228:SF5">
    <property type="entry name" value="ALPHA-METHYLACYL-COA RACEMASE"/>
    <property type="match status" value="1"/>
</dbReference>
<dbReference type="InterPro" id="IPR044855">
    <property type="entry name" value="CoA-Trfase_III_dom3_sf"/>
</dbReference>
<gene>
    <name evidence="1" type="ORF">SAMN05444389_102276</name>
</gene>
<dbReference type="InterPro" id="IPR023606">
    <property type="entry name" value="CoA-Trfase_III_dom_1_sf"/>
</dbReference>
<dbReference type="Pfam" id="PF02515">
    <property type="entry name" value="CoA_transf_3"/>
    <property type="match status" value="1"/>
</dbReference>
<dbReference type="InterPro" id="IPR050509">
    <property type="entry name" value="CoA-transferase_III"/>
</dbReference>
<dbReference type="Gene3D" id="3.40.50.10540">
    <property type="entry name" value="Crotonobetainyl-coa:carnitine coa-transferase, domain 1"/>
    <property type="match status" value="1"/>
</dbReference>
<dbReference type="OrthoDB" id="7208981at2"/>
<evidence type="ECO:0000313" key="2">
    <source>
        <dbReference type="Proteomes" id="UP000184444"/>
    </source>
</evidence>
<dbReference type="InterPro" id="IPR003673">
    <property type="entry name" value="CoA-Trfase_fam_III"/>
</dbReference>
<dbReference type="STRING" id="53463.SAMN05444389_102276"/>
<dbReference type="EMBL" id="FRCK01000002">
    <property type="protein sequence ID" value="SHL94416.1"/>
    <property type="molecule type" value="Genomic_DNA"/>
</dbReference>
<dbReference type="AlphaFoldDB" id="A0A1M7ES59"/>
<keyword evidence="2" id="KW-1185">Reference proteome</keyword>
<sequence length="386" mass="41006">MSEGPLRGIRIVEMVGIGPAPFAAMILADMGAEVIRIDRPTPSGNGIARAPRFDLVARGRRTVTLDLKHPEGVACALELIAAADGLVEGFRPGVMERLGLGPDACRARNPRLVYGRLTGWGQDGLLAHAAGHDLNYLALTGVLDMIGREGQPPVPPLNLVADYAGGSLMLVAGLLAALLDAQRSGQGQVVDAAMVDGVALLATAMTGLRAAGLHDGPRGTNILDGGAPYYDVYACADGKFLSVAPIERKFREIFLRGLGFDPADFPDMDDRAMWPEARRLIAARLAQRSRDEWCAVFDRQDACVAPVLSLAEAPDHPHNAARRTHVRIDGIMQPAPAPRFGRTQVPLPAAPEDDPGTDGATILRDWGIDPDRIGTLIENGALGARQ</sequence>
<dbReference type="GO" id="GO:0003824">
    <property type="term" value="F:catalytic activity"/>
    <property type="evidence" value="ECO:0007669"/>
    <property type="project" value="InterPro"/>
</dbReference>
<dbReference type="PANTHER" id="PTHR48228">
    <property type="entry name" value="SUCCINYL-COA--D-CITRAMALATE COA-TRANSFERASE"/>
    <property type="match status" value="1"/>
</dbReference>
<dbReference type="RefSeq" id="WP_073062882.1">
    <property type="nucleotide sequence ID" value="NZ_FRCK01000002.1"/>
</dbReference>
<dbReference type="SUPFAM" id="SSF89796">
    <property type="entry name" value="CoA-transferase family III (CaiB/BaiF)"/>
    <property type="match status" value="1"/>
</dbReference>